<dbReference type="SUPFAM" id="SSF140111">
    <property type="entry name" value="Endosomal sorting complex assembly domain"/>
    <property type="match status" value="1"/>
</dbReference>
<protein>
    <recommendedName>
        <fullName evidence="13">Endosomal sorting complex protein TSG101</fullName>
    </recommendedName>
</protein>
<evidence type="ECO:0000256" key="3">
    <source>
        <dbReference type="ARBA" id="ARBA00022448"/>
    </source>
</evidence>
<organism evidence="11 12">
    <name type="scientific">Coccidioides posadasii RMSCC 3488</name>
    <dbReference type="NCBI Taxonomy" id="454284"/>
    <lineage>
        <taxon>Eukaryota</taxon>
        <taxon>Fungi</taxon>
        <taxon>Dikarya</taxon>
        <taxon>Ascomycota</taxon>
        <taxon>Pezizomycotina</taxon>
        <taxon>Eurotiomycetes</taxon>
        <taxon>Eurotiomycetidae</taxon>
        <taxon>Onygenales</taxon>
        <taxon>Onygenaceae</taxon>
        <taxon>Coccidioides</taxon>
    </lineage>
</organism>
<dbReference type="VEuPathDB" id="FungiDB:CPAG_02784"/>
<evidence type="ECO:0000259" key="10">
    <source>
        <dbReference type="PROSITE" id="PS51322"/>
    </source>
</evidence>
<evidence type="ECO:0000256" key="2">
    <source>
        <dbReference type="ARBA" id="ARBA00009594"/>
    </source>
</evidence>
<evidence type="ECO:0008006" key="13">
    <source>
        <dbReference type="Google" id="ProtNLM"/>
    </source>
</evidence>
<dbReference type="InterPro" id="IPR052070">
    <property type="entry name" value="ESCRT-I_UEV_domain"/>
</dbReference>
<dbReference type="Gene3D" id="6.10.140.820">
    <property type="match status" value="1"/>
</dbReference>
<dbReference type="GO" id="GO:0043130">
    <property type="term" value="F:ubiquitin binding"/>
    <property type="evidence" value="ECO:0007669"/>
    <property type="project" value="TreeGrafter"/>
</dbReference>
<dbReference type="PROSITE" id="PS51322">
    <property type="entry name" value="UEV"/>
    <property type="match status" value="1"/>
</dbReference>
<evidence type="ECO:0000256" key="7">
    <source>
        <dbReference type="PROSITE-ProRule" id="PRU00644"/>
    </source>
</evidence>
<evidence type="ECO:0000313" key="11">
    <source>
        <dbReference type="EMBL" id="KMM66445.1"/>
    </source>
</evidence>
<feature type="domain" description="SB" evidence="9">
    <location>
        <begin position="518"/>
        <end position="586"/>
    </location>
</feature>
<dbReference type="Pfam" id="PF05743">
    <property type="entry name" value="UEV"/>
    <property type="match status" value="1"/>
</dbReference>
<dbReference type="InterPro" id="IPR008883">
    <property type="entry name" value="UEV_N"/>
</dbReference>
<reference evidence="11 12" key="1">
    <citation type="submission" date="2007-06" db="EMBL/GenBank/DDBJ databases">
        <title>The Genome Sequence of Coccidioides posadasii RMSCC_3488.</title>
        <authorList>
            <consortium name="Coccidioides Genome Resources Consortium"/>
            <consortium name="The Broad Institute Genome Sequencing Platform"/>
            <person name="Henn M.R."/>
            <person name="Sykes S."/>
            <person name="Young S."/>
            <person name="Jaffe D."/>
            <person name="Berlin A."/>
            <person name="Alvarez P."/>
            <person name="Butler J."/>
            <person name="Gnerre S."/>
            <person name="Grabherr M."/>
            <person name="Mauceli E."/>
            <person name="Brockman W."/>
            <person name="Kodira C."/>
            <person name="Alvarado L."/>
            <person name="Zeng Q."/>
            <person name="Crawford M."/>
            <person name="Antoine C."/>
            <person name="Devon K."/>
            <person name="Galgiani J."/>
            <person name="Orsborn K."/>
            <person name="Lewis M.L."/>
            <person name="Nusbaum C."/>
            <person name="Galagan J."/>
            <person name="Birren B."/>
        </authorList>
    </citation>
    <scope>NUCLEOTIDE SEQUENCE [LARGE SCALE GENOMIC DNA]</scope>
    <source>
        <strain evidence="11 12">RMSCC 3488</strain>
    </source>
</reference>
<dbReference type="AlphaFoldDB" id="A0A0J6FB06"/>
<dbReference type="GO" id="GO:0072666">
    <property type="term" value="P:establishment of protein localization to vacuole"/>
    <property type="evidence" value="ECO:0007669"/>
    <property type="project" value="UniProtKB-ARBA"/>
</dbReference>
<evidence type="ECO:0000256" key="1">
    <source>
        <dbReference type="ARBA" id="ARBA00004177"/>
    </source>
</evidence>
<evidence type="ECO:0000256" key="6">
    <source>
        <dbReference type="ARBA" id="ARBA00023054"/>
    </source>
</evidence>
<dbReference type="CDD" id="cd11685">
    <property type="entry name" value="UEV_TSG101-like"/>
    <property type="match status" value="1"/>
</dbReference>
<keyword evidence="3 7" id="KW-0813">Transport</keyword>
<proteinExistence type="inferred from homology"/>
<reference evidence="12" key="2">
    <citation type="journal article" date="2009" name="Genome Res.">
        <title>Comparative genomic analyses of the human fungal pathogens Coccidioides and their relatives.</title>
        <authorList>
            <person name="Sharpton T.J."/>
            <person name="Stajich J.E."/>
            <person name="Rounsley S.D."/>
            <person name="Gardner M.J."/>
            <person name="Wortman J.R."/>
            <person name="Jordar V.S."/>
            <person name="Maiti R."/>
            <person name="Kodira C.D."/>
            <person name="Neafsey D.E."/>
            <person name="Zeng Q."/>
            <person name="Hung C.-Y."/>
            <person name="McMahan C."/>
            <person name="Muszewska A."/>
            <person name="Grynberg M."/>
            <person name="Mandel M.A."/>
            <person name="Kellner E.M."/>
            <person name="Barker B.M."/>
            <person name="Galgiani J.N."/>
            <person name="Orbach M.J."/>
            <person name="Kirkland T.N."/>
            <person name="Cole G.T."/>
            <person name="Henn M.R."/>
            <person name="Birren B.W."/>
            <person name="Taylor J.W."/>
        </authorList>
    </citation>
    <scope>NUCLEOTIDE SEQUENCE [LARGE SCALE GENOMIC DNA]</scope>
    <source>
        <strain evidence="12">RMSCC 3488</strain>
    </source>
</reference>
<dbReference type="Proteomes" id="UP000054567">
    <property type="component" value="Unassembled WGS sequence"/>
</dbReference>
<dbReference type="SUPFAM" id="SSF54495">
    <property type="entry name" value="UBC-like"/>
    <property type="match status" value="1"/>
</dbReference>
<feature type="compositionally biased region" description="Polar residues" evidence="8">
    <location>
        <begin position="323"/>
        <end position="332"/>
    </location>
</feature>
<comment type="subcellular location">
    <subcellularLocation>
        <location evidence="1">Endosome</location>
    </subcellularLocation>
</comment>
<dbReference type="GO" id="GO:0006886">
    <property type="term" value="P:intracellular protein transport"/>
    <property type="evidence" value="ECO:0007669"/>
    <property type="project" value="UniProtKB-ARBA"/>
</dbReference>
<dbReference type="InterPro" id="IPR017916">
    <property type="entry name" value="SB_dom"/>
</dbReference>
<evidence type="ECO:0000256" key="4">
    <source>
        <dbReference type="ARBA" id="ARBA00022753"/>
    </source>
</evidence>
<dbReference type="EMBL" id="DS268109">
    <property type="protein sequence ID" value="KMM66445.1"/>
    <property type="molecule type" value="Genomic_DNA"/>
</dbReference>
<comment type="similarity">
    <text evidence="2">Belongs to the ubiquitin-conjugating enzyme family. UEV subfamily.</text>
</comment>
<evidence type="ECO:0000256" key="8">
    <source>
        <dbReference type="SAM" id="MobiDB-lite"/>
    </source>
</evidence>
<dbReference type="OrthoDB" id="306304at2759"/>
<feature type="compositionally biased region" description="Pro residues" evidence="8">
    <location>
        <begin position="172"/>
        <end position="208"/>
    </location>
</feature>
<dbReference type="PROSITE" id="PS51312">
    <property type="entry name" value="SB"/>
    <property type="match status" value="1"/>
</dbReference>
<dbReference type="Gene3D" id="3.10.110.10">
    <property type="entry name" value="Ubiquitin Conjugating Enzyme"/>
    <property type="match status" value="1"/>
</dbReference>
<keyword evidence="6" id="KW-0175">Coiled coil</keyword>
<name>A0A0J6FB06_COCPO</name>
<accession>A0A0J6FB06</accession>
<dbReference type="GO" id="GO:0043162">
    <property type="term" value="P:ubiquitin-dependent protein catabolic process via the multivesicular body sorting pathway"/>
    <property type="evidence" value="ECO:0007669"/>
    <property type="project" value="UniProtKB-ARBA"/>
</dbReference>
<evidence type="ECO:0000259" key="9">
    <source>
        <dbReference type="PROSITE" id="PS51312"/>
    </source>
</evidence>
<feature type="region of interest" description="Disordered" evidence="8">
    <location>
        <begin position="482"/>
        <end position="509"/>
    </location>
</feature>
<dbReference type="PANTHER" id="PTHR23306">
    <property type="entry name" value="TUMOR SUSCEPTIBILITY GENE 101 PROTEIN-RELATED"/>
    <property type="match status" value="1"/>
</dbReference>
<keyword evidence="4" id="KW-0967">Endosome</keyword>
<dbReference type="PANTHER" id="PTHR23306:SF3">
    <property type="entry name" value="TUMOR SUPPRESSOR PROTEIN 101"/>
    <property type="match status" value="1"/>
</dbReference>
<dbReference type="Pfam" id="PF09454">
    <property type="entry name" value="Vps23_core"/>
    <property type="match status" value="1"/>
</dbReference>
<evidence type="ECO:0000256" key="5">
    <source>
        <dbReference type="ARBA" id="ARBA00022927"/>
    </source>
</evidence>
<dbReference type="InterPro" id="IPR016135">
    <property type="entry name" value="UBQ-conjugating_enzyme/RWD"/>
</dbReference>
<feature type="region of interest" description="Disordered" evidence="8">
    <location>
        <begin position="154"/>
        <end position="379"/>
    </location>
</feature>
<dbReference type="GO" id="GO:0000813">
    <property type="term" value="C:ESCRT I complex"/>
    <property type="evidence" value="ECO:0007669"/>
    <property type="project" value="TreeGrafter"/>
</dbReference>
<feature type="domain" description="UEV" evidence="10">
    <location>
        <begin position="14"/>
        <end position="159"/>
    </location>
</feature>
<sequence length="588" mass="64295">MATVPQRTLDWLYRVLTSSNQDPNQAYHDPNRTYNDVAHLLAQYPHFSPRTDVYTHENGASALLLNLFGTLPVSFRGVLYRFPITVWVPTTYPRDPPIVYVTPTKDMFVRPGQHVSGEGRIYHHYLAHWAEASNRSTIVDFLYILREVFAKEPPVTSKQAQISRPIPRQADRPPPAVPPLPPQLARPEPQPNPSPRPAQIPPQLPPKPGKVVEPQAAGEIPVPEKYTEPPPLPPLPDELRDPRRGFVQPPPLPSQASPNHSVSHPAHQPRGSGTLEPPSRFQHGHVPHHPGYQQESLGPTTPTAQSGPPPPPPPQVSVHRSGQPVSYGQPATMQGAAPQHRPIPQGKYPLLSQQPPEPLARHQEPARRKQPAPDLLTSPFDLELPSQALTAAPPPIPPNPEKDFLLKTLSRTLTQTLHDNINKTNSGLQPLNSQSQALQAAITTLKSEIAALNAFHATLQSNTSILQQSLHRADGIIADARARISSSSSTSGPSEEQPSTGRYPSGLPPIDEVLVPPTVVGKQIYDLVADERGIERAIYALQTGLVKGRVGLDTWAKLTRSLAREAFLKKALIRKAGVGMGLSVDARS</sequence>
<gene>
    <name evidence="11" type="ORF">CPAG_02784</name>
</gene>
<keyword evidence="5 7" id="KW-0653">Protein transport</keyword>
<evidence type="ECO:0000313" key="12">
    <source>
        <dbReference type="Proteomes" id="UP000054567"/>
    </source>
</evidence>
<feature type="compositionally biased region" description="Low complexity" evidence="8">
    <location>
        <begin position="482"/>
        <end position="500"/>
    </location>
</feature>
<reference evidence="12" key="3">
    <citation type="journal article" date="2010" name="Genome Res.">
        <title>Population genomic sequencing of Coccidioides fungi reveals recent hybridization and transposon control.</title>
        <authorList>
            <person name="Neafsey D.E."/>
            <person name="Barker B.M."/>
            <person name="Sharpton T.J."/>
            <person name="Stajich J.E."/>
            <person name="Park D.J."/>
            <person name="Whiston E."/>
            <person name="Hung C.-Y."/>
            <person name="McMahan C."/>
            <person name="White J."/>
            <person name="Sykes S."/>
            <person name="Heiman D."/>
            <person name="Young S."/>
            <person name="Zeng Q."/>
            <person name="Abouelleil A."/>
            <person name="Aftuck L."/>
            <person name="Bessette D."/>
            <person name="Brown A."/>
            <person name="FitzGerald M."/>
            <person name="Lui A."/>
            <person name="Macdonald J.P."/>
            <person name="Priest M."/>
            <person name="Orbach M.J."/>
            <person name="Galgiani J.N."/>
            <person name="Kirkland T.N."/>
            <person name="Cole G.T."/>
            <person name="Birren B.W."/>
            <person name="Henn M.R."/>
            <person name="Taylor J.W."/>
            <person name="Rounsley S.D."/>
        </authorList>
    </citation>
    <scope>NUCLEOTIDE SEQUENCE [LARGE SCALE GENOMIC DNA]</scope>
    <source>
        <strain evidence="12">RMSCC 3488</strain>
    </source>
</reference>
<dbReference type="InterPro" id="IPR037202">
    <property type="entry name" value="ESCRT_assembly_dom"/>
</dbReference>